<sequence length="324" mass="36435">MVPVALSFIVLLSLLVVLWAGMIEPNSLRVSSVKWKVPRKYAHLHGLCIVQISDLHFHKSVPQKFLRKVSKEIASLSPDILLFSGDFLCRAQVEDPDRLEAFLHTLKARLGTFAVLGNHDYQSYVSRNHHGEIDVIPLESSQPLKRIFVSIIQALFSSNRYKFAKTLQPQMPHPELIALLKKTPITLLHNENYTIPDVANIVGLGDIFARQCNPEQAFSNYNPTLPGIILSHNPDTITLLDNHSGDLVFSGHTHGPQVSLPWPKFANKIMNRLSGLENPNLTRGHFHFVDGLKQLYVNRGLGGLKRLRFCSPPEICCVRCEYGT</sequence>
<gene>
    <name evidence="4" type="ORF">H359_0242</name>
</gene>
<dbReference type="Pfam" id="PF00149">
    <property type="entry name" value="Metallophos"/>
    <property type="match status" value="1"/>
</dbReference>
<protein>
    <submittedName>
        <fullName evidence="4">Calcineurin-like phosphoesterase family protein</fullName>
    </submittedName>
</protein>
<keyword evidence="5" id="KW-1185">Reference proteome</keyword>
<dbReference type="InterPro" id="IPR051158">
    <property type="entry name" value="Metallophosphoesterase_sf"/>
</dbReference>
<dbReference type="SUPFAM" id="SSF56300">
    <property type="entry name" value="Metallo-dependent phosphatases"/>
    <property type="match status" value="1"/>
</dbReference>
<dbReference type="InterPro" id="IPR029052">
    <property type="entry name" value="Metallo-depent_PP-like"/>
</dbReference>
<dbReference type="Proteomes" id="UP000016064">
    <property type="component" value="Unassembled WGS sequence"/>
</dbReference>
<keyword evidence="1" id="KW-0479">Metal-binding</keyword>
<evidence type="ECO:0000256" key="1">
    <source>
        <dbReference type="ARBA" id="ARBA00022723"/>
    </source>
</evidence>
<dbReference type="EMBL" id="APJW01000001">
    <property type="protein sequence ID" value="EQM62999.1"/>
    <property type="molecule type" value="Genomic_DNA"/>
</dbReference>
<evidence type="ECO:0000313" key="5">
    <source>
        <dbReference type="Proteomes" id="UP000016064"/>
    </source>
</evidence>
<accession>A0ABP2XET2</accession>
<dbReference type="NCBIfam" id="NF033458">
    <property type="entry name" value="lipid_A_LpxG"/>
    <property type="match status" value="1"/>
</dbReference>
<dbReference type="PANTHER" id="PTHR31302:SF31">
    <property type="entry name" value="PHOSPHODIESTERASE YAEI"/>
    <property type="match status" value="1"/>
</dbReference>
<evidence type="ECO:0000256" key="2">
    <source>
        <dbReference type="ARBA" id="ARBA00022801"/>
    </source>
</evidence>
<dbReference type="PANTHER" id="PTHR31302">
    <property type="entry name" value="TRANSMEMBRANE PROTEIN WITH METALLOPHOSPHOESTERASE DOMAIN-RELATED"/>
    <property type="match status" value="1"/>
</dbReference>
<evidence type="ECO:0000313" key="4">
    <source>
        <dbReference type="EMBL" id="EQM62999.1"/>
    </source>
</evidence>
<feature type="domain" description="Calcineurin-like phosphoesterase" evidence="3">
    <location>
        <begin position="49"/>
        <end position="256"/>
    </location>
</feature>
<dbReference type="InterPro" id="IPR004843">
    <property type="entry name" value="Calcineurin-like_PHP"/>
</dbReference>
<dbReference type="CDD" id="cd07385">
    <property type="entry name" value="MPP_YkuE_C"/>
    <property type="match status" value="1"/>
</dbReference>
<name>A0ABP2XET2_9CHLA</name>
<comment type="caution">
    <text evidence="4">The sequence shown here is derived from an EMBL/GenBank/DDBJ whole genome shotgun (WGS) entry which is preliminary data.</text>
</comment>
<keyword evidence="2" id="KW-0378">Hydrolase</keyword>
<reference evidence="4 5" key="1">
    <citation type="submission" date="2013-07" db="EMBL/GenBank/DDBJ databases">
        <title>Isolation of a new Chlamydia species from the feral Sacred Ibis (Threskiornis aethiopicus): Chlamydia ibidis.</title>
        <authorList>
            <person name="Vorimore F."/>
            <person name="Hsia R.-C."/>
            <person name="Huot-Creasy H."/>
            <person name="Bastian S."/>
            <person name="Deruyter L."/>
            <person name="Passet A."/>
            <person name="Sachse K."/>
            <person name="Bavoil P."/>
            <person name="Myers G."/>
            <person name="Laroucau K."/>
        </authorList>
    </citation>
    <scope>NUCLEOTIDE SEQUENCE [LARGE SCALE GENOMIC DNA]</scope>
    <source>
        <strain evidence="4 5">10-1398/6</strain>
    </source>
</reference>
<organism evidence="4 5">
    <name type="scientific">Chlamydia ibidis 10-1398/6</name>
    <dbReference type="NCBI Taxonomy" id="1046581"/>
    <lineage>
        <taxon>Bacteria</taxon>
        <taxon>Pseudomonadati</taxon>
        <taxon>Chlamydiota</taxon>
        <taxon>Chlamydiia</taxon>
        <taxon>Chlamydiales</taxon>
        <taxon>Chlamydiaceae</taxon>
        <taxon>Chlamydia/Chlamydophila group</taxon>
        <taxon>Chlamydia</taxon>
    </lineage>
</organism>
<dbReference type="RefSeq" id="WP_020370884.1">
    <property type="nucleotide sequence ID" value="NZ_APJW01000001.1"/>
</dbReference>
<proteinExistence type="predicted"/>
<dbReference type="Gene3D" id="3.60.21.10">
    <property type="match status" value="1"/>
</dbReference>
<evidence type="ECO:0000259" key="3">
    <source>
        <dbReference type="Pfam" id="PF00149"/>
    </source>
</evidence>